<dbReference type="InterPro" id="IPR027396">
    <property type="entry name" value="DsrEFH-like"/>
</dbReference>
<organism evidence="1 2">
    <name type="scientific">Magnetospirillum molischianum DSM 120</name>
    <dbReference type="NCBI Taxonomy" id="1150626"/>
    <lineage>
        <taxon>Bacteria</taxon>
        <taxon>Pseudomonadati</taxon>
        <taxon>Pseudomonadota</taxon>
        <taxon>Alphaproteobacteria</taxon>
        <taxon>Rhodospirillales</taxon>
        <taxon>Rhodospirillaceae</taxon>
        <taxon>Magnetospirillum</taxon>
    </lineage>
</organism>
<protein>
    <submittedName>
        <fullName evidence="1">Uncharacterized protein</fullName>
    </submittedName>
</protein>
<dbReference type="PANTHER" id="PTHR34655:SF2">
    <property type="entry name" value="PEROXIREDOXIN FAMILY PROTEIN"/>
    <property type="match status" value="1"/>
</dbReference>
<dbReference type="AlphaFoldDB" id="H8FW82"/>
<evidence type="ECO:0000313" key="1">
    <source>
        <dbReference type="EMBL" id="CCG42620.1"/>
    </source>
</evidence>
<name>H8FW82_MAGML</name>
<dbReference type="SUPFAM" id="SSF75169">
    <property type="entry name" value="DsrEFH-like"/>
    <property type="match status" value="1"/>
</dbReference>
<dbReference type="OrthoDB" id="269440at2"/>
<proteinExistence type="predicted"/>
<keyword evidence="2" id="KW-1185">Reference proteome</keyword>
<dbReference type="EMBL" id="CAHP01000035">
    <property type="protein sequence ID" value="CCG42620.1"/>
    <property type="molecule type" value="Genomic_DNA"/>
</dbReference>
<dbReference type="Proteomes" id="UP000004169">
    <property type="component" value="Unassembled WGS sequence"/>
</dbReference>
<comment type="caution">
    <text evidence="1">The sequence shown here is derived from an EMBL/GenBank/DDBJ whole genome shotgun (WGS) entry which is preliminary data.</text>
</comment>
<dbReference type="STRING" id="1150626.PHAMO_400001"/>
<gene>
    <name evidence="1" type="ORF">PHAMO_400001</name>
</gene>
<reference evidence="1 2" key="1">
    <citation type="journal article" date="2012" name="J. Bacteriol.">
        <title>Draft Genome Sequence of the Purple Photosynthetic Bacterium Phaeospirillum molischianum DSM120, a Particularly Versatile Bacterium.</title>
        <authorList>
            <person name="Duquesne K."/>
            <person name="Prima V."/>
            <person name="Ji B."/>
            <person name="Rouy Z."/>
            <person name="Medigue C."/>
            <person name="Talla E."/>
            <person name="Sturgis J.N."/>
        </authorList>
    </citation>
    <scope>NUCLEOTIDE SEQUENCE [LARGE SCALE GENOMIC DNA]</scope>
    <source>
        <strain evidence="2">DSM120</strain>
    </source>
</reference>
<dbReference type="eggNOG" id="COG2210">
    <property type="taxonomic scope" value="Bacteria"/>
</dbReference>
<dbReference type="PANTHER" id="PTHR34655">
    <property type="entry name" value="CONSERVED WITHIN P. AEROPHILUM"/>
    <property type="match status" value="1"/>
</dbReference>
<dbReference type="RefSeq" id="WP_002730368.1">
    <property type="nucleotide sequence ID" value="NZ_CAHP01000035.1"/>
</dbReference>
<sequence length="149" mass="15543">MTEADRPETGALALVVFSGEFEKVHYALAMAAAALACNRAVTLFFTMAATRALERSAADGHPGWAKLATGQSGQTAPDIDTAFRARGIAGFEDLLAACVALGAQVMVCEMGLRALDLGQDTLRSDVPLRPGGLVTFLAEVRADGTALFI</sequence>
<accession>H8FW82</accession>
<dbReference type="Gene3D" id="3.40.1260.10">
    <property type="entry name" value="DsrEFH-like"/>
    <property type="match status" value="1"/>
</dbReference>
<evidence type="ECO:0000313" key="2">
    <source>
        <dbReference type="Proteomes" id="UP000004169"/>
    </source>
</evidence>